<sequence length="70" mass="7113">MTRSFVSVGATILDILSYQIDSIPEQAARFGAATAAQVASAVGSNGAVGSYTDTLAIMNAGIMPTEETTT</sequence>
<dbReference type="KEGG" id="hja:BST95_15250"/>
<organism evidence="1 2">
    <name type="scientific">Halioglobus japonicus</name>
    <dbReference type="NCBI Taxonomy" id="930805"/>
    <lineage>
        <taxon>Bacteria</taxon>
        <taxon>Pseudomonadati</taxon>
        <taxon>Pseudomonadota</taxon>
        <taxon>Gammaproteobacteria</taxon>
        <taxon>Cellvibrionales</taxon>
        <taxon>Halieaceae</taxon>
        <taxon>Halioglobus</taxon>
    </lineage>
</organism>
<proteinExistence type="predicted"/>
<dbReference type="EMBL" id="PKUR01000001">
    <property type="protein sequence ID" value="PLW87554.1"/>
    <property type="molecule type" value="Genomic_DNA"/>
</dbReference>
<dbReference type="AlphaFoldDB" id="A0AAP8SPI9"/>
<dbReference type="Proteomes" id="UP000235162">
    <property type="component" value="Unassembled WGS sequence"/>
</dbReference>
<protein>
    <submittedName>
        <fullName evidence="1">Uncharacterized protein</fullName>
    </submittedName>
</protein>
<name>A0AAP8SPI9_9GAMM</name>
<comment type="caution">
    <text evidence="1">The sequence shown here is derived from an EMBL/GenBank/DDBJ whole genome shotgun (WGS) entry which is preliminary data.</text>
</comment>
<evidence type="ECO:0000313" key="1">
    <source>
        <dbReference type="EMBL" id="PLW87554.1"/>
    </source>
</evidence>
<accession>A0AAP8SPI9</accession>
<keyword evidence="2" id="KW-1185">Reference proteome</keyword>
<dbReference type="RefSeq" id="WP_084200393.1">
    <property type="nucleotide sequence ID" value="NZ_BMYL01000001.1"/>
</dbReference>
<evidence type="ECO:0000313" key="2">
    <source>
        <dbReference type="Proteomes" id="UP000235162"/>
    </source>
</evidence>
<gene>
    <name evidence="1" type="ORF">C0029_02935</name>
</gene>
<reference evidence="1 2" key="1">
    <citation type="submission" date="2018-01" db="EMBL/GenBank/DDBJ databases">
        <title>The draft genome sequence of Halioglobus japonicus S1-36.</title>
        <authorList>
            <person name="Du Z.-J."/>
            <person name="Shi M.-J."/>
        </authorList>
    </citation>
    <scope>NUCLEOTIDE SEQUENCE [LARGE SCALE GENOMIC DNA]</scope>
    <source>
        <strain evidence="1 2">S1-36</strain>
    </source>
</reference>